<dbReference type="AlphaFoldDB" id="A0A914C1J2"/>
<evidence type="ECO:0000256" key="7">
    <source>
        <dbReference type="ARBA" id="ARBA00029702"/>
    </source>
</evidence>
<dbReference type="CDD" id="cd17872">
    <property type="entry name" value="GPN3"/>
    <property type="match status" value="1"/>
</dbReference>
<evidence type="ECO:0000256" key="5">
    <source>
        <dbReference type="ARBA" id="ARBA00022801"/>
    </source>
</evidence>
<dbReference type="InterPro" id="IPR030228">
    <property type="entry name" value="Gpn3"/>
</dbReference>
<reference evidence="10" key="1">
    <citation type="submission" date="2022-11" db="UniProtKB">
        <authorList>
            <consortium name="WormBaseParasite"/>
        </authorList>
    </citation>
    <scope>IDENTIFICATION</scope>
</reference>
<dbReference type="InterPro" id="IPR004130">
    <property type="entry name" value="Gpn"/>
</dbReference>
<keyword evidence="5" id="KW-0378">Hydrolase</keyword>
<dbReference type="PANTHER" id="PTHR21231:SF7">
    <property type="entry name" value="GPN-LOOP GTPASE 3"/>
    <property type="match status" value="1"/>
</dbReference>
<accession>A0A914C1J2</accession>
<dbReference type="Proteomes" id="UP000887540">
    <property type="component" value="Unplaced"/>
</dbReference>
<evidence type="ECO:0000256" key="1">
    <source>
        <dbReference type="ARBA" id="ARBA00002411"/>
    </source>
</evidence>
<dbReference type="PANTHER" id="PTHR21231">
    <property type="entry name" value="XPA-BINDING PROTEIN 1-RELATED"/>
    <property type="match status" value="1"/>
</dbReference>
<dbReference type="Pfam" id="PF19418">
    <property type="entry name" value="DEPDC5_CTD"/>
    <property type="match status" value="1"/>
</dbReference>
<keyword evidence="4" id="KW-0547">Nucleotide-binding</keyword>
<sequence length="753" mass="87112">MKCFSSRFLILPHIQDVNKLIHEHNRGDIFNKFFDSEELESNFIRFVESMNRLRNNAIPGNKNLNSSLLGNGSRPGTPLKHLESVMADMPQYFSSEKAEILDGWTKFLAQTPLTILPKQTTTLPNTVFISYDFISFLRKHVADFQTNEEAIEFATKLIEEDKIRLISPVANGENSDMESCKSSDYNDNHFRYGFYLYILVTDKLQEHLEQIDVRGKIQVEITGHCTTSPGECKYRTKGEIMEFNSSSFTIRQQENRFIEWSRVEITGHCTTSPGECKYRTKGEIMEFNSSSFTIRQQENRFIEWSRILFERSYTPMKAYEIWVKWFMATGQTVADLVNKQWSRSALKYKFHLFPAPEDAFAEPTNPWSSPLRCPIFVGLRTEIIPENKVDEVTIQIAKHFGFFDMVCPKHSSQQYVHLTGGMFLKYNPDEKSFIWAWNHMLSQRHRSQTSTTEDLLDFLLSDFRKFCEDKDEKMKYAQVVIGPAGSGKSTYCNIIQKHCQNIGRTLFVVNLDPAAEVFNYECAVDVRNLISVDDVQEDEELILGPNGALVFCMEYLAEHLEWLHDQLNEGEDDYFLFDCPGQIELYSHLPVMRKIVDALKSWDFNICSTFLLDSHFLLDADKFLAGALTNLSTMVALETPAISVLSKYDLLPIKDQELIDSFLDGDVRTILEQEPESEWQAKHRKLTESIANVLEDYSLVKFVPLNIEDEETVTDLLLLIDNTIQFGENQEVKDRFLEEMDPNEETANNFFEV</sequence>
<evidence type="ECO:0000256" key="3">
    <source>
        <dbReference type="ARBA" id="ARBA00014587"/>
    </source>
</evidence>
<protein>
    <recommendedName>
        <fullName evidence="3">GPN-loop GTPase 3</fullName>
    </recommendedName>
    <alternativeName>
        <fullName evidence="7">ATP-binding domain 1 family member C</fullName>
    </alternativeName>
</protein>
<evidence type="ECO:0000256" key="2">
    <source>
        <dbReference type="ARBA" id="ARBA00005290"/>
    </source>
</evidence>
<dbReference type="InterPro" id="IPR027417">
    <property type="entry name" value="P-loop_NTPase"/>
</dbReference>
<organism evidence="9 10">
    <name type="scientific">Acrobeloides nanus</name>
    <dbReference type="NCBI Taxonomy" id="290746"/>
    <lineage>
        <taxon>Eukaryota</taxon>
        <taxon>Metazoa</taxon>
        <taxon>Ecdysozoa</taxon>
        <taxon>Nematoda</taxon>
        <taxon>Chromadorea</taxon>
        <taxon>Rhabditida</taxon>
        <taxon>Tylenchina</taxon>
        <taxon>Cephalobomorpha</taxon>
        <taxon>Cephaloboidea</taxon>
        <taxon>Cephalobidae</taxon>
        <taxon>Acrobeloides</taxon>
    </lineage>
</organism>
<evidence type="ECO:0000259" key="8">
    <source>
        <dbReference type="Pfam" id="PF19418"/>
    </source>
</evidence>
<comment type="function">
    <text evidence="1">Small GTPase required for proper localization of RNA polymerase II (RNAPII). May act at an RNAP assembly step prior to nuclear import.</text>
</comment>
<keyword evidence="6" id="KW-0342">GTP-binding</keyword>
<dbReference type="GO" id="GO:0003924">
    <property type="term" value="F:GTPase activity"/>
    <property type="evidence" value="ECO:0007669"/>
    <property type="project" value="TreeGrafter"/>
</dbReference>
<comment type="similarity">
    <text evidence="2">Belongs to the GPN-loop GTPase family.</text>
</comment>
<dbReference type="InterPro" id="IPR045838">
    <property type="entry name" value="DEPDC5_CTD"/>
</dbReference>
<dbReference type="WBParaSite" id="ACRNAN_Path_1506.g5867.t1">
    <property type="protein sequence ID" value="ACRNAN_Path_1506.g5867.t1"/>
    <property type="gene ID" value="ACRNAN_Path_1506.g5867"/>
</dbReference>
<evidence type="ECO:0000313" key="10">
    <source>
        <dbReference type="WBParaSite" id="ACRNAN_Path_1506.g5867.t1"/>
    </source>
</evidence>
<evidence type="ECO:0000313" key="9">
    <source>
        <dbReference type="Proteomes" id="UP000887540"/>
    </source>
</evidence>
<evidence type="ECO:0000256" key="6">
    <source>
        <dbReference type="ARBA" id="ARBA00023134"/>
    </source>
</evidence>
<dbReference type="Pfam" id="PF03029">
    <property type="entry name" value="ATP_bind_1"/>
    <property type="match status" value="1"/>
</dbReference>
<dbReference type="GO" id="GO:0005525">
    <property type="term" value="F:GTP binding"/>
    <property type="evidence" value="ECO:0007669"/>
    <property type="project" value="UniProtKB-KW"/>
</dbReference>
<evidence type="ECO:0000256" key="4">
    <source>
        <dbReference type="ARBA" id="ARBA00022741"/>
    </source>
</evidence>
<proteinExistence type="inferred from homology"/>
<dbReference type="FunFam" id="3.40.50.300:FF:000616">
    <property type="entry name" value="GPN-loop GTPase 3"/>
    <property type="match status" value="1"/>
</dbReference>
<keyword evidence="9" id="KW-1185">Reference proteome</keyword>
<dbReference type="SUPFAM" id="SSF52540">
    <property type="entry name" value="P-loop containing nucleoside triphosphate hydrolases"/>
    <property type="match status" value="1"/>
</dbReference>
<feature type="domain" description="DEPDC5 C-terminal" evidence="8">
    <location>
        <begin position="302"/>
        <end position="425"/>
    </location>
</feature>
<name>A0A914C1J2_9BILA</name>
<dbReference type="Gene3D" id="3.40.50.300">
    <property type="entry name" value="P-loop containing nucleotide triphosphate hydrolases"/>
    <property type="match status" value="1"/>
</dbReference>